<name>A0ABU0H7W0_9HYPH</name>
<dbReference type="Proteomes" id="UP001241603">
    <property type="component" value="Unassembled WGS sequence"/>
</dbReference>
<accession>A0ABU0H7W0</accession>
<evidence type="ECO:0000313" key="1">
    <source>
        <dbReference type="EMBL" id="MDQ0438392.1"/>
    </source>
</evidence>
<gene>
    <name evidence="1" type="ORF">QO014_002784</name>
</gene>
<dbReference type="RefSeq" id="WP_266349278.1">
    <property type="nucleotide sequence ID" value="NZ_JAPKNG010000003.1"/>
</dbReference>
<dbReference type="EMBL" id="JAUSVO010000003">
    <property type="protein sequence ID" value="MDQ0438392.1"/>
    <property type="molecule type" value="Genomic_DNA"/>
</dbReference>
<evidence type="ECO:0000313" key="2">
    <source>
        <dbReference type="Proteomes" id="UP001241603"/>
    </source>
</evidence>
<sequence>MKRHLLKHIRLIMAKTIPACRAQGDSVSLVTGGRHPKLVLEGHGSRRTKSLCSTPHCCDAAVNLSLRDIRRILAEMAAPSPARRSMP</sequence>
<comment type="caution">
    <text evidence="1">The sequence shown here is derived from an EMBL/GenBank/DDBJ whole genome shotgun (WGS) entry which is preliminary data.</text>
</comment>
<proteinExistence type="predicted"/>
<organism evidence="1 2">
    <name type="scientific">Kaistia dalseonensis</name>
    <dbReference type="NCBI Taxonomy" id="410840"/>
    <lineage>
        <taxon>Bacteria</taxon>
        <taxon>Pseudomonadati</taxon>
        <taxon>Pseudomonadota</taxon>
        <taxon>Alphaproteobacteria</taxon>
        <taxon>Hyphomicrobiales</taxon>
        <taxon>Kaistiaceae</taxon>
        <taxon>Kaistia</taxon>
    </lineage>
</organism>
<protein>
    <submittedName>
        <fullName evidence="1">Uncharacterized protein</fullName>
    </submittedName>
</protein>
<keyword evidence="2" id="KW-1185">Reference proteome</keyword>
<reference evidence="1 2" key="1">
    <citation type="submission" date="2023-07" db="EMBL/GenBank/DDBJ databases">
        <title>Genomic Encyclopedia of Type Strains, Phase IV (KMG-IV): sequencing the most valuable type-strain genomes for metagenomic binning, comparative biology and taxonomic classification.</title>
        <authorList>
            <person name="Goeker M."/>
        </authorList>
    </citation>
    <scope>NUCLEOTIDE SEQUENCE [LARGE SCALE GENOMIC DNA]</scope>
    <source>
        <strain evidence="1 2">B6-8</strain>
    </source>
</reference>